<dbReference type="GO" id="GO:0006313">
    <property type="term" value="P:DNA transposition"/>
    <property type="evidence" value="ECO:0007669"/>
    <property type="project" value="InterPro"/>
</dbReference>
<reference evidence="2 3" key="1">
    <citation type="submission" date="2017-05" db="EMBL/GenBank/DDBJ databases">
        <title>High clonality and local adaptation shapes Vibrionaceae linages within an endangered oasis.</title>
        <authorList>
            <person name="Vazquez-Rosas-Landa M."/>
        </authorList>
    </citation>
    <scope>NUCLEOTIDE SEQUENCE [LARGE SCALE GENOMIC DNA]</scope>
    <source>
        <strain evidence="2 3">P46_P4S1P180</strain>
    </source>
</reference>
<accession>A0A7X4Y1C0</accession>
<dbReference type="InterPro" id="IPR036515">
    <property type="entry name" value="Transposase_17_sf"/>
</dbReference>
<dbReference type="PANTHER" id="PTHR34322:SF2">
    <property type="entry name" value="TRANSPOSASE IS200-LIKE DOMAIN-CONTAINING PROTEIN"/>
    <property type="match status" value="1"/>
</dbReference>
<comment type="caution">
    <text evidence="2">The sequence shown here is derived from an EMBL/GenBank/DDBJ whole genome shotgun (WGS) entry which is preliminary data.</text>
</comment>
<dbReference type="Proteomes" id="UP000465712">
    <property type="component" value="Unassembled WGS sequence"/>
</dbReference>
<dbReference type="InterPro" id="IPR002686">
    <property type="entry name" value="Transposase_17"/>
</dbReference>
<evidence type="ECO:0000259" key="1">
    <source>
        <dbReference type="SMART" id="SM01321"/>
    </source>
</evidence>
<dbReference type="SUPFAM" id="SSF143422">
    <property type="entry name" value="Transposase IS200-like"/>
    <property type="match status" value="1"/>
</dbReference>
<dbReference type="AlphaFoldDB" id="A0A7X4Y1C0"/>
<dbReference type="EMBL" id="WXWW01000046">
    <property type="protein sequence ID" value="NAW64132.1"/>
    <property type="molecule type" value="Genomic_DNA"/>
</dbReference>
<sequence>MTTARHQQICLEATAYYHCISRCVRRAFLCGKDEKSGVSYEHRRSWVEDRLFALAKVFCIDLCAYAIMSNHYHLVLHINKAKADSLTDSDVIDRWLSFHNPPVLIQRYLRGDVCTKAEYSAVCSIIQTWRQRLYSISWFMRLLNQFIASEANKEDGCSGHFWEGRFKSQALLDDKALTAAMAYVDLNPVRASIAETPETSDFTSVKSRLDNLRKPKTSATYLYPFIGQNNNTQEGIPYQLADYLELLDWIGRHFHEGKTGQIAHDAPPILKRLGLDCSPWFRTYKHFEKGSMIGAKSSMKACLPLIGRKRISGTQLSTN</sequence>
<dbReference type="PANTHER" id="PTHR34322">
    <property type="entry name" value="TRANSPOSASE, Y1_TNP DOMAIN-CONTAINING"/>
    <property type="match status" value="1"/>
</dbReference>
<dbReference type="GO" id="GO:0003677">
    <property type="term" value="F:DNA binding"/>
    <property type="evidence" value="ECO:0007669"/>
    <property type="project" value="InterPro"/>
</dbReference>
<dbReference type="Gene3D" id="3.30.70.1290">
    <property type="entry name" value="Transposase IS200-like"/>
    <property type="match status" value="1"/>
</dbReference>
<dbReference type="RefSeq" id="WP_161442700.1">
    <property type="nucleotide sequence ID" value="NZ_WXWU01000147.1"/>
</dbReference>
<name>A0A7X4Y1C0_9GAMM</name>
<protein>
    <submittedName>
        <fullName evidence="2">Transposase</fullName>
    </submittedName>
</protein>
<evidence type="ECO:0000313" key="3">
    <source>
        <dbReference type="Proteomes" id="UP000465712"/>
    </source>
</evidence>
<evidence type="ECO:0000313" key="2">
    <source>
        <dbReference type="EMBL" id="NAW64132.1"/>
    </source>
</evidence>
<organism evidence="2 3">
    <name type="scientific">Photobacterium halotolerans</name>
    <dbReference type="NCBI Taxonomy" id="265726"/>
    <lineage>
        <taxon>Bacteria</taxon>
        <taxon>Pseudomonadati</taxon>
        <taxon>Pseudomonadota</taxon>
        <taxon>Gammaproteobacteria</taxon>
        <taxon>Vibrionales</taxon>
        <taxon>Vibrionaceae</taxon>
        <taxon>Photobacterium</taxon>
    </lineage>
</organism>
<proteinExistence type="predicted"/>
<dbReference type="OrthoDB" id="9814067at2"/>
<dbReference type="SMART" id="SM01321">
    <property type="entry name" value="Y1_Tnp"/>
    <property type="match status" value="1"/>
</dbReference>
<dbReference type="GO" id="GO:0004803">
    <property type="term" value="F:transposase activity"/>
    <property type="evidence" value="ECO:0007669"/>
    <property type="project" value="InterPro"/>
</dbReference>
<feature type="domain" description="Transposase IS200-like" evidence="1">
    <location>
        <begin position="12"/>
        <end position="187"/>
    </location>
</feature>
<gene>
    <name evidence="2" type="ORF">CAG72_02780</name>
</gene>